<evidence type="ECO:0000259" key="4">
    <source>
        <dbReference type="PROSITE" id="PS51278"/>
    </source>
</evidence>
<accession>A0A7S3A4B9</accession>
<dbReference type="GO" id="GO:0004066">
    <property type="term" value="F:asparagine synthase (glutamine-hydrolyzing) activity"/>
    <property type="evidence" value="ECO:0007669"/>
    <property type="project" value="InterPro"/>
</dbReference>
<dbReference type="InterPro" id="IPR014729">
    <property type="entry name" value="Rossmann-like_a/b/a_fold"/>
</dbReference>
<reference evidence="5" key="1">
    <citation type="submission" date="2021-01" db="EMBL/GenBank/DDBJ databases">
        <authorList>
            <person name="Corre E."/>
            <person name="Pelletier E."/>
            <person name="Niang G."/>
            <person name="Scheremetjew M."/>
            <person name="Finn R."/>
            <person name="Kale V."/>
            <person name="Holt S."/>
            <person name="Cochrane G."/>
            <person name="Meng A."/>
            <person name="Brown T."/>
            <person name="Cohen L."/>
        </authorList>
    </citation>
    <scope>NUCLEOTIDE SEQUENCE</scope>
    <source>
        <strain evidence="5">CCMP 769</strain>
    </source>
</reference>
<keyword evidence="2" id="KW-0061">Asparagine biosynthesis</keyword>
<dbReference type="InterPro" id="IPR051857">
    <property type="entry name" value="Asn_synthetase_domain"/>
</dbReference>
<dbReference type="SUPFAM" id="SSF52402">
    <property type="entry name" value="Adenine nucleotide alpha hydrolases-like"/>
    <property type="match status" value="1"/>
</dbReference>
<dbReference type="PANTHER" id="PTHR45937">
    <property type="entry name" value="ASPARAGINE SYNTHETASE DOMAIN-CONTAINING PROTEIN 1"/>
    <property type="match status" value="1"/>
</dbReference>
<keyword evidence="3" id="KW-0315">Glutamine amidotransferase</keyword>
<keyword evidence="1" id="KW-0028">Amino-acid biosynthesis</keyword>
<dbReference type="PANTHER" id="PTHR45937:SF1">
    <property type="entry name" value="ASPARAGINE SYNTHETASE DOMAIN-CONTAINING PROTEIN 1"/>
    <property type="match status" value="1"/>
</dbReference>
<dbReference type="Gene3D" id="3.60.20.10">
    <property type="entry name" value="Glutamine Phosphoribosylpyrophosphate, subunit 1, domain 1"/>
    <property type="match status" value="1"/>
</dbReference>
<protein>
    <recommendedName>
        <fullName evidence="4">Glutamine amidotransferase type-2 domain-containing protein</fullName>
    </recommendedName>
</protein>
<organism evidence="5">
    <name type="scientific">Rhodosorus marinus</name>
    <dbReference type="NCBI Taxonomy" id="101924"/>
    <lineage>
        <taxon>Eukaryota</taxon>
        <taxon>Rhodophyta</taxon>
        <taxon>Stylonematophyceae</taxon>
        <taxon>Stylonematales</taxon>
        <taxon>Stylonemataceae</taxon>
        <taxon>Rhodosorus</taxon>
    </lineage>
</organism>
<evidence type="ECO:0000256" key="1">
    <source>
        <dbReference type="ARBA" id="ARBA00022605"/>
    </source>
</evidence>
<proteinExistence type="predicted"/>
<evidence type="ECO:0000256" key="3">
    <source>
        <dbReference type="ARBA" id="ARBA00022962"/>
    </source>
</evidence>
<dbReference type="AlphaFoldDB" id="A0A7S3A4B9"/>
<dbReference type="Pfam" id="PF00733">
    <property type="entry name" value="Asn_synthase"/>
    <property type="match status" value="2"/>
</dbReference>
<name>A0A7S3A4B9_9RHOD</name>
<dbReference type="PROSITE" id="PS51278">
    <property type="entry name" value="GATASE_TYPE_2"/>
    <property type="match status" value="1"/>
</dbReference>
<sequence length="562" mass="61004">MCGIAALIRCSSWDASNPPWEGGQAGSATLPSEEQLLDAIRRRGPDSQRQLVLHDGMVTLVASTLCLRGPSTFQPLKSSTGNVLLYNGQLFGNEDLVSGPENDTVAVLALLETAASAADVVDAVASLRGPWSIVYWQQSTERLWFGRDPLGRRSLQVMVSEGQGCALSSSAPGGFLFEDVPPFGLNYIDVSTPSPSIVSVWRHLVEISAPTVPGGPPSPLNRMCGLPPQLLCTEEREGTPTPGSDSDYADQLLHSLRDAVARRLVGLGKIQPTSGGCRCAVLFSGGIDSMVVARLIDQLLADDEPIDLLNVSFGSPPFQSPDRTAAQEGVRELCDLSPSRMWRLVGVNVTTEDINSERRRIEELISPASTPMDTSIATALWFAVRGRGELLQPQTNGSGTYQTTARVVFSGLGADEQLGGYKGRHRTVFAKGGYEALQSELEGDLARLWWRNLGRDDRVVADHGRELRLPFLDENVISMIASCPIRSICDLTEEDGIGDKKILRKVSISLGLSEKTAYRQKRAMQFGSRSKKYVEVDRSESAIGSRRHKRLEAKIRSSARSG</sequence>
<dbReference type="CDD" id="cd01991">
    <property type="entry name" value="Asn_synthase_B_C"/>
    <property type="match status" value="1"/>
</dbReference>
<dbReference type="GO" id="GO:0006529">
    <property type="term" value="P:asparagine biosynthetic process"/>
    <property type="evidence" value="ECO:0007669"/>
    <property type="project" value="UniProtKB-KW"/>
</dbReference>
<dbReference type="EMBL" id="HBHW01036626">
    <property type="protein sequence ID" value="CAE0060080.1"/>
    <property type="molecule type" value="Transcribed_RNA"/>
</dbReference>
<evidence type="ECO:0000313" key="6">
    <source>
        <dbReference type="EMBL" id="CAE0060080.1"/>
    </source>
</evidence>
<dbReference type="SUPFAM" id="SSF56235">
    <property type="entry name" value="N-terminal nucleophile aminohydrolases (Ntn hydrolases)"/>
    <property type="match status" value="1"/>
</dbReference>
<evidence type="ECO:0000256" key="2">
    <source>
        <dbReference type="ARBA" id="ARBA00022888"/>
    </source>
</evidence>
<feature type="domain" description="Glutamine amidotransferase type-2" evidence="4">
    <location>
        <begin position="2"/>
        <end position="237"/>
    </location>
</feature>
<dbReference type="Pfam" id="PF13537">
    <property type="entry name" value="GATase_7"/>
    <property type="match status" value="1"/>
</dbReference>
<dbReference type="InterPro" id="IPR001962">
    <property type="entry name" value="Asn_synthase"/>
</dbReference>
<gene>
    <name evidence="5" type="ORF">RMAR00112_LOCUS28145</name>
    <name evidence="6" type="ORF">RMAR00112_LOCUS28146</name>
</gene>
<dbReference type="InterPro" id="IPR017932">
    <property type="entry name" value="GATase_2_dom"/>
</dbReference>
<dbReference type="EMBL" id="HBHW01036624">
    <property type="protein sequence ID" value="CAE0060079.1"/>
    <property type="molecule type" value="Transcribed_RNA"/>
</dbReference>
<dbReference type="InterPro" id="IPR029055">
    <property type="entry name" value="Ntn_hydrolases_N"/>
</dbReference>
<dbReference type="Gene3D" id="3.40.50.620">
    <property type="entry name" value="HUPs"/>
    <property type="match status" value="1"/>
</dbReference>
<evidence type="ECO:0000313" key="5">
    <source>
        <dbReference type="EMBL" id="CAE0060079.1"/>
    </source>
</evidence>